<dbReference type="EC" id="2.3.2.30" evidence="7"/>
<comment type="function">
    <text evidence="9">Catalyzes the first step in the biosynthesis of ornithine lipids, which are phosphorus-free membrane lipids. Catalyzes the 3-hydroxyacyl-acyl carrier protein-dependent acylation of ornithine to form lyso-ornithine lipid (LOL).</text>
</comment>
<evidence type="ECO:0000256" key="3">
    <source>
        <dbReference type="ARBA" id="ARBA00022679"/>
    </source>
</evidence>
<dbReference type="Gene3D" id="3.40.630.30">
    <property type="match status" value="1"/>
</dbReference>
<organism evidence="12 13">
    <name type="scientific">Hydrocarboniphaga effusa AP103</name>
    <dbReference type="NCBI Taxonomy" id="1172194"/>
    <lineage>
        <taxon>Bacteria</taxon>
        <taxon>Pseudomonadati</taxon>
        <taxon>Pseudomonadota</taxon>
        <taxon>Gammaproteobacteria</taxon>
        <taxon>Nevskiales</taxon>
        <taxon>Nevskiaceae</taxon>
        <taxon>Hydrocarboniphaga</taxon>
    </lineage>
</organism>
<dbReference type="GO" id="GO:0043810">
    <property type="term" value="F:ornithine-acyl [acyl carrier protein] N-acyltransferase activity"/>
    <property type="evidence" value="ECO:0007669"/>
    <property type="project" value="UniProtKB-EC"/>
</dbReference>
<dbReference type="PANTHER" id="PTHR37323:SF1">
    <property type="entry name" value="L-ORNITHINE N(ALPHA)-ACYLTRANSFERASE"/>
    <property type="match status" value="1"/>
</dbReference>
<dbReference type="Pfam" id="PF19576">
    <property type="entry name" value="Acyltransf_2"/>
    <property type="match status" value="1"/>
</dbReference>
<evidence type="ECO:0000256" key="5">
    <source>
        <dbReference type="ARBA" id="ARBA00023315"/>
    </source>
</evidence>
<feature type="domain" description="Phospholipid/glycerol acyltransferase" evidence="11">
    <location>
        <begin position="76"/>
        <end position="195"/>
    </location>
</feature>
<evidence type="ECO:0000259" key="11">
    <source>
        <dbReference type="SMART" id="SM00563"/>
    </source>
</evidence>
<dbReference type="SUPFAM" id="SSF69593">
    <property type="entry name" value="Glycerol-3-phosphate (1)-acyltransferase"/>
    <property type="match status" value="1"/>
</dbReference>
<keyword evidence="2" id="KW-0444">Lipid biosynthesis</keyword>
<evidence type="ECO:0000313" key="13">
    <source>
        <dbReference type="Proteomes" id="UP000003704"/>
    </source>
</evidence>
<dbReference type="PANTHER" id="PTHR37323">
    <property type="entry name" value="GCN5-RELATED N-ACETYLTRANSFERASE"/>
    <property type="match status" value="1"/>
</dbReference>
<sequence>MSEADTLLSLPRPPGLGWLSAIAERATGLRRIARLYRDTPSGLNPQAFVRFALQKIDLSWVLASGSPSQIPQSGPLIIVANHPYGAADGLVLADLLLPRRPDLLLLANTLLRRVPEIAPLIAPIDVFRRGASAAGLRMAMRHLKDGGALVVFPAGEVSRWDWRGQRIADPPWADSVAMLARRSGAQILPMRIGGHAAWGSLLAGALHPRLRTACLARDLLRQRGDVVKLHVGEPIKAAELERLESSTQTAYLRLLTYSLGGRSRLAPATAQAPLAEPIDAATLAAEVAALPVECKLVSQPNFSVFRARAAQIPQLLLEIGRLRELSFRQVQEGTGRARDLDAFDAHYEHLFVWHETQREIIGAYRLGFTEALTPRRGVAALYTHTLFDYDERLLRRIGPAIELGRSFVRPEWQRNFRALRLLWSGIATLLDREPQIRCLFGPVSISPSYSAAGQALIEAALSAHHSDAELAALVRPRTPPQQPRAAEETRNVVSALADPSLLSRVLARLERGVGLPVLVRHYVELNGRFAGFNVDADFGSTLDGLVFVRVADIPPRVRDKFGSAAAGAGHR</sequence>
<accession>I7ZJ48</accession>
<evidence type="ECO:0000256" key="7">
    <source>
        <dbReference type="ARBA" id="ARBA00039058"/>
    </source>
</evidence>
<dbReference type="InterPro" id="IPR002123">
    <property type="entry name" value="Plipid/glycerol_acylTrfase"/>
</dbReference>
<dbReference type="OrthoDB" id="1113830at2"/>
<dbReference type="InterPro" id="IPR016181">
    <property type="entry name" value="Acyl_CoA_acyltransferase"/>
</dbReference>
<evidence type="ECO:0000256" key="1">
    <source>
        <dbReference type="ARBA" id="ARBA00005189"/>
    </source>
</evidence>
<keyword evidence="13" id="KW-1185">Reference proteome</keyword>
<keyword evidence="4" id="KW-0443">Lipid metabolism</keyword>
<dbReference type="Pfam" id="PF13444">
    <property type="entry name" value="Acetyltransf_5"/>
    <property type="match status" value="1"/>
</dbReference>
<evidence type="ECO:0000256" key="2">
    <source>
        <dbReference type="ARBA" id="ARBA00022516"/>
    </source>
</evidence>
<gene>
    <name evidence="12" type="ORF">WQQ_19290</name>
</gene>
<dbReference type="SUPFAM" id="SSF55729">
    <property type="entry name" value="Acyl-CoA N-acyltransferases (Nat)"/>
    <property type="match status" value="1"/>
</dbReference>
<dbReference type="GO" id="GO:0006629">
    <property type="term" value="P:lipid metabolic process"/>
    <property type="evidence" value="ECO:0007669"/>
    <property type="project" value="UniProtKB-KW"/>
</dbReference>
<proteinExistence type="inferred from homology"/>
<evidence type="ECO:0000256" key="8">
    <source>
        <dbReference type="ARBA" id="ARBA00039866"/>
    </source>
</evidence>
<comment type="catalytic activity">
    <reaction evidence="10">
        <text>a (3R)-hydroxyacyl-[ACP] + L-ornithine = a lyso-ornithine lipid + holo-[ACP] + H(+)</text>
        <dbReference type="Rhea" id="RHEA:20633"/>
        <dbReference type="Rhea" id="RHEA-COMP:9685"/>
        <dbReference type="Rhea" id="RHEA-COMP:9945"/>
        <dbReference type="ChEBI" id="CHEBI:15378"/>
        <dbReference type="ChEBI" id="CHEBI:46911"/>
        <dbReference type="ChEBI" id="CHEBI:64479"/>
        <dbReference type="ChEBI" id="CHEBI:78827"/>
        <dbReference type="ChEBI" id="CHEBI:138482"/>
        <dbReference type="EC" id="2.3.2.30"/>
    </reaction>
    <physiologicalReaction direction="left-to-right" evidence="10">
        <dbReference type="Rhea" id="RHEA:20634"/>
    </physiologicalReaction>
</comment>
<dbReference type="InterPro" id="IPR045746">
    <property type="entry name" value="ACT14924-like_Acyltransf_dom"/>
</dbReference>
<dbReference type="RefSeq" id="WP_007184878.1">
    <property type="nucleotide sequence ID" value="NZ_AKGD01000001.1"/>
</dbReference>
<evidence type="ECO:0000313" key="12">
    <source>
        <dbReference type="EMBL" id="EIT71792.1"/>
    </source>
</evidence>
<dbReference type="SMART" id="SM00563">
    <property type="entry name" value="PlsC"/>
    <property type="match status" value="1"/>
</dbReference>
<keyword evidence="5" id="KW-0012">Acyltransferase</keyword>
<dbReference type="PATRIC" id="fig|1172194.4.peg.1870"/>
<comment type="pathway">
    <text evidence="1">Lipid metabolism.</text>
</comment>
<evidence type="ECO:0000256" key="4">
    <source>
        <dbReference type="ARBA" id="ARBA00023098"/>
    </source>
</evidence>
<evidence type="ECO:0000256" key="9">
    <source>
        <dbReference type="ARBA" id="ARBA00045724"/>
    </source>
</evidence>
<dbReference type="Proteomes" id="UP000003704">
    <property type="component" value="Unassembled WGS sequence"/>
</dbReference>
<dbReference type="InterPro" id="IPR052351">
    <property type="entry name" value="Ornithine_N-alpha-AT"/>
</dbReference>
<comment type="similarity">
    <text evidence="6">Belongs to the acetyltransferase family. OlsB subfamily.</text>
</comment>
<dbReference type="AlphaFoldDB" id="I7ZJ48"/>
<reference evidence="12 13" key="1">
    <citation type="journal article" date="2012" name="J. Bacteriol.">
        <title>Genome Sequence of n-Alkane-Degrading Hydrocarboniphaga effusa Strain AP103T (ATCC BAA-332T).</title>
        <authorList>
            <person name="Chang H.K."/>
            <person name="Zylstra G.J."/>
            <person name="Chae J.C."/>
        </authorList>
    </citation>
    <scope>NUCLEOTIDE SEQUENCE [LARGE SCALE GENOMIC DNA]</scope>
    <source>
        <strain evidence="12 13">AP103</strain>
    </source>
</reference>
<keyword evidence="3" id="KW-0808">Transferase</keyword>
<comment type="caution">
    <text evidence="12">The sequence shown here is derived from an EMBL/GenBank/DDBJ whole genome shotgun (WGS) entry which is preliminary data.</text>
</comment>
<evidence type="ECO:0000256" key="10">
    <source>
        <dbReference type="ARBA" id="ARBA00047785"/>
    </source>
</evidence>
<dbReference type="STRING" id="1172194.WQQ_19290"/>
<dbReference type="EMBL" id="AKGD01000001">
    <property type="protein sequence ID" value="EIT71792.1"/>
    <property type="molecule type" value="Genomic_DNA"/>
</dbReference>
<evidence type="ECO:0000256" key="6">
    <source>
        <dbReference type="ARBA" id="ARBA00038095"/>
    </source>
</evidence>
<protein>
    <recommendedName>
        <fullName evidence="8">L-ornithine N(alpha)-acyltransferase</fullName>
        <ecNumber evidence="7">2.3.2.30</ecNumber>
    </recommendedName>
</protein>
<name>I7ZJ48_9GAMM</name>